<keyword evidence="5" id="KW-1133">Transmembrane helix</keyword>
<dbReference type="InterPro" id="IPR005548">
    <property type="entry name" value="Cell_div_FtsQ/DivIB_C"/>
</dbReference>
<dbReference type="PANTHER" id="PTHR37820">
    <property type="entry name" value="CELL DIVISION PROTEIN DIVIB"/>
    <property type="match status" value="1"/>
</dbReference>
<evidence type="ECO:0000256" key="7">
    <source>
        <dbReference type="ARBA" id="ARBA00023306"/>
    </source>
</evidence>
<dbReference type="InterPro" id="IPR013685">
    <property type="entry name" value="POTRA_FtsQ_type"/>
</dbReference>
<gene>
    <name evidence="9" type="primary">ftsQ</name>
    <name evidence="9" type="ORF">CENDO_07630</name>
</gene>
<accession>A0A4P7QH28</accession>
<evidence type="ECO:0000313" key="10">
    <source>
        <dbReference type="Proteomes" id="UP000296352"/>
    </source>
</evidence>
<dbReference type="Pfam" id="PF03799">
    <property type="entry name" value="FtsQ_DivIB_C"/>
    <property type="match status" value="1"/>
</dbReference>
<dbReference type="GO" id="GO:0051301">
    <property type="term" value="P:cell division"/>
    <property type="evidence" value="ECO:0007669"/>
    <property type="project" value="UniProtKB-KW"/>
</dbReference>
<evidence type="ECO:0000256" key="5">
    <source>
        <dbReference type="ARBA" id="ARBA00022989"/>
    </source>
</evidence>
<evidence type="ECO:0000256" key="3">
    <source>
        <dbReference type="ARBA" id="ARBA00022618"/>
    </source>
</evidence>
<dbReference type="GO" id="GO:0005886">
    <property type="term" value="C:plasma membrane"/>
    <property type="evidence" value="ECO:0007669"/>
    <property type="project" value="TreeGrafter"/>
</dbReference>
<dbReference type="Proteomes" id="UP000296352">
    <property type="component" value="Chromosome"/>
</dbReference>
<keyword evidence="4" id="KW-0812">Transmembrane</keyword>
<dbReference type="PANTHER" id="PTHR37820:SF1">
    <property type="entry name" value="CELL DIVISION PROTEIN FTSQ"/>
    <property type="match status" value="1"/>
</dbReference>
<evidence type="ECO:0000259" key="8">
    <source>
        <dbReference type="PROSITE" id="PS51779"/>
    </source>
</evidence>
<dbReference type="Gene3D" id="3.10.20.310">
    <property type="entry name" value="membrane protein fhac"/>
    <property type="match status" value="1"/>
</dbReference>
<evidence type="ECO:0000256" key="6">
    <source>
        <dbReference type="ARBA" id="ARBA00023136"/>
    </source>
</evidence>
<name>A0A4P7QH28_9CORY</name>
<evidence type="ECO:0000313" key="9">
    <source>
        <dbReference type="EMBL" id="QCB28800.1"/>
    </source>
</evidence>
<dbReference type="OrthoDB" id="9790760at2"/>
<comment type="subcellular location">
    <subcellularLocation>
        <location evidence="1">Membrane</location>
    </subcellularLocation>
</comment>
<dbReference type="PROSITE" id="PS51779">
    <property type="entry name" value="POTRA"/>
    <property type="match status" value="1"/>
</dbReference>
<organism evidence="9 10">
    <name type="scientific">Corynebacterium endometrii</name>
    <dbReference type="NCBI Taxonomy" id="2488819"/>
    <lineage>
        <taxon>Bacteria</taxon>
        <taxon>Bacillati</taxon>
        <taxon>Actinomycetota</taxon>
        <taxon>Actinomycetes</taxon>
        <taxon>Mycobacteriales</taxon>
        <taxon>Corynebacteriaceae</taxon>
        <taxon>Corynebacterium</taxon>
    </lineage>
</organism>
<dbReference type="AlphaFoldDB" id="A0A4P7QH28"/>
<protein>
    <submittedName>
        <fullName evidence="9">Cell division protein FtsQ</fullName>
    </submittedName>
</protein>
<keyword evidence="10" id="KW-1185">Reference proteome</keyword>
<reference evidence="9 10" key="1">
    <citation type="submission" date="2019-04" db="EMBL/GenBank/DDBJ databases">
        <title>Corynebacterium endometrii sp. nov., isolated from the uterus of a cow with endometritis.</title>
        <authorList>
            <person name="Ballas P."/>
            <person name="Ruckert C."/>
            <person name="Wagener K."/>
            <person name="Drillich M."/>
            <person name="Kaempfer P."/>
            <person name="Busse H.-J."/>
            <person name="Ehling-Schulz M."/>
        </authorList>
    </citation>
    <scope>NUCLEOTIDE SEQUENCE [LARGE SCALE GENOMIC DNA]</scope>
    <source>
        <strain evidence="9 10">LMM-1653</strain>
    </source>
</reference>
<dbReference type="EMBL" id="CP039247">
    <property type="protein sequence ID" value="QCB28800.1"/>
    <property type="molecule type" value="Genomic_DNA"/>
</dbReference>
<proteinExistence type="predicted"/>
<evidence type="ECO:0000256" key="4">
    <source>
        <dbReference type="ARBA" id="ARBA00022692"/>
    </source>
</evidence>
<sequence length="223" mass="23616" precursor="true">MTVSKTKKFWALIAAAAAALVVALGAAAWAFPFFKVSTFEINGNVNVDSAQVQEATGIAQGANLLRTDARGAAAGVASLPWVSSATVTRQFPDTIVVEVKERDVVAFVDATDGPHLIDENGQEFFIDTPPESAVEVVGDAEPGTPEMASAVEIIASIPPQQRAPIAALAVEGPNSFIIRMEDGRTVNWGANEDNANKALALETVLKMDGKDWDITNPELVSRR</sequence>
<keyword evidence="2" id="KW-1003">Cell membrane</keyword>
<keyword evidence="7" id="KW-0131">Cell cycle</keyword>
<evidence type="ECO:0000256" key="2">
    <source>
        <dbReference type="ARBA" id="ARBA00022475"/>
    </source>
</evidence>
<keyword evidence="6" id="KW-0472">Membrane</keyword>
<dbReference type="InterPro" id="IPR050487">
    <property type="entry name" value="FtsQ_DivIB"/>
</dbReference>
<dbReference type="InterPro" id="IPR034746">
    <property type="entry name" value="POTRA"/>
</dbReference>
<dbReference type="RefSeq" id="WP_136141491.1">
    <property type="nucleotide sequence ID" value="NZ_CP039247.1"/>
</dbReference>
<dbReference type="KEGG" id="cee:CENDO_07630"/>
<feature type="domain" description="POTRA" evidence="8">
    <location>
        <begin position="34"/>
        <end position="102"/>
    </location>
</feature>
<dbReference type="Pfam" id="PF08478">
    <property type="entry name" value="POTRA_1"/>
    <property type="match status" value="1"/>
</dbReference>
<evidence type="ECO:0000256" key="1">
    <source>
        <dbReference type="ARBA" id="ARBA00004370"/>
    </source>
</evidence>
<keyword evidence="3 9" id="KW-0132">Cell division</keyword>